<name>A0ABS6EAH4_9FIRM</name>
<comment type="caution">
    <text evidence="1">The sequence shown here is derived from an EMBL/GenBank/DDBJ whole genome shotgun (WGS) entry which is preliminary data.</text>
</comment>
<evidence type="ECO:0000313" key="2">
    <source>
        <dbReference type="Proteomes" id="UP000749471"/>
    </source>
</evidence>
<sequence length="139" mass="16402">MIYVSIDTNVYVNLLTEVMANDNVEENDTPSQLEDLNLLCKQGVVTLLIPEVVKLELQKSNSKLEEDYKREYSKLVDYIDKYSESSWSEIRGVKKKIIDLIEEEQDNKVYYWEEEYAKLMNFFGNEYIQHIELTPDAKC</sequence>
<dbReference type="RefSeq" id="WP_216521702.1">
    <property type="nucleotide sequence ID" value="NZ_JAHLPM010000020.1"/>
</dbReference>
<organism evidence="1 2">
    <name type="scientific">Tissierella simiarum</name>
    <dbReference type="NCBI Taxonomy" id="2841534"/>
    <lineage>
        <taxon>Bacteria</taxon>
        <taxon>Bacillati</taxon>
        <taxon>Bacillota</taxon>
        <taxon>Tissierellia</taxon>
        <taxon>Tissierellales</taxon>
        <taxon>Tissierellaceae</taxon>
        <taxon>Tissierella</taxon>
    </lineage>
</organism>
<keyword evidence="2" id="KW-1185">Reference proteome</keyword>
<dbReference type="EMBL" id="JAHLPM010000020">
    <property type="protein sequence ID" value="MBU5439856.1"/>
    <property type="molecule type" value="Genomic_DNA"/>
</dbReference>
<evidence type="ECO:0008006" key="3">
    <source>
        <dbReference type="Google" id="ProtNLM"/>
    </source>
</evidence>
<evidence type="ECO:0000313" key="1">
    <source>
        <dbReference type="EMBL" id="MBU5439856.1"/>
    </source>
</evidence>
<accession>A0ABS6EAH4</accession>
<reference evidence="1 2" key="1">
    <citation type="submission" date="2021-06" db="EMBL/GenBank/DDBJ databases">
        <authorList>
            <person name="Sun Q."/>
            <person name="Li D."/>
        </authorList>
    </citation>
    <scope>NUCLEOTIDE SEQUENCE [LARGE SCALE GENOMIC DNA]</scope>
    <source>
        <strain evidence="1 2">MSJ-40</strain>
    </source>
</reference>
<gene>
    <name evidence="1" type="ORF">KQI42_17715</name>
</gene>
<dbReference type="Proteomes" id="UP000749471">
    <property type="component" value="Unassembled WGS sequence"/>
</dbReference>
<protein>
    <recommendedName>
        <fullName evidence="3">DUF4935 domain-containing protein</fullName>
    </recommendedName>
</protein>
<proteinExistence type="predicted"/>